<evidence type="ECO:0000313" key="5">
    <source>
        <dbReference type="Proteomes" id="UP000245911"/>
    </source>
</evidence>
<evidence type="ECO:0000256" key="1">
    <source>
        <dbReference type="SAM" id="MobiDB-lite"/>
    </source>
</evidence>
<organism evidence="4 5">
    <name type="scientific">Pararhodobacter oceanensis</name>
    <dbReference type="NCBI Taxonomy" id="2172121"/>
    <lineage>
        <taxon>Bacteria</taxon>
        <taxon>Pseudomonadati</taxon>
        <taxon>Pseudomonadota</taxon>
        <taxon>Alphaproteobacteria</taxon>
        <taxon>Rhodobacterales</taxon>
        <taxon>Paracoccaceae</taxon>
        <taxon>Pararhodobacter</taxon>
    </lineage>
</organism>
<dbReference type="SUPFAM" id="SSF47473">
    <property type="entry name" value="EF-hand"/>
    <property type="match status" value="1"/>
</dbReference>
<dbReference type="Pfam" id="PF13202">
    <property type="entry name" value="EF-hand_5"/>
    <property type="match status" value="2"/>
</dbReference>
<feature type="region of interest" description="Disordered" evidence="1">
    <location>
        <begin position="148"/>
        <end position="215"/>
    </location>
</feature>
<feature type="compositionally biased region" description="Basic and acidic residues" evidence="1">
    <location>
        <begin position="153"/>
        <end position="215"/>
    </location>
</feature>
<feature type="signal peptide" evidence="2">
    <location>
        <begin position="1"/>
        <end position="23"/>
    </location>
</feature>
<dbReference type="PROSITE" id="PS50222">
    <property type="entry name" value="EF_HAND_2"/>
    <property type="match status" value="1"/>
</dbReference>
<dbReference type="InterPro" id="IPR018247">
    <property type="entry name" value="EF_Hand_1_Ca_BS"/>
</dbReference>
<dbReference type="Gene3D" id="1.10.238.10">
    <property type="entry name" value="EF-hand"/>
    <property type="match status" value="2"/>
</dbReference>
<comment type="caution">
    <text evidence="4">The sequence shown here is derived from an EMBL/GenBank/DDBJ whole genome shotgun (WGS) entry which is preliminary data.</text>
</comment>
<evidence type="ECO:0000256" key="2">
    <source>
        <dbReference type="SAM" id="SignalP"/>
    </source>
</evidence>
<dbReference type="OrthoDB" id="5470953at2"/>
<gene>
    <name evidence="4" type="ORF">DDE20_04265</name>
</gene>
<dbReference type="GO" id="GO:0005509">
    <property type="term" value="F:calcium ion binding"/>
    <property type="evidence" value="ECO:0007669"/>
    <property type="project" value="InterPro"/>
</dbReference>
<dbReference type="RefSeq" id="WP_116557155.1">
    <property type="nucleotide sequence ID" value="NZ_QDKM01000001.1"/>
</dbReference>
<proteinExistence type="predicted"/>
<name>A0A2T8HZ78_9RHOB</name>
<feature type="region of interest" description="Disordered" evidence="1">
    <location>
        <begin position="42"/>
        <end position="63"/>
    </location>
</feature>
<dbReference type="InterPro" id="IPR002048">
    <property type="entry name" value="EF_hand_dom"/>
</dbReference>
<dbReference type="Proteomes" id="UP000245911">
    <property type="component" value="Unassembled WGS sequence"/>
</dbReference>
<evidence type="ECO:0000313" key="4">
    <source>
        <dbReference type="EMBL" id="PVH30734.1"/>
    </source>
</evidence>
<keyword evidence="5" id="KW-1185">Reference proteome</keyword>
<feature type="compositionally biased region" description="Basic and acidic residues" evidence="1">
    <location>
        <begin position="45"/>
        <end position="60"/>
    </location>
</feature>
<sequence length="215" mass="22657">MKTSKLIPAGFVVVATLLSGATAATSLTAAETRLPQGEVTMQDSGAKRADMRHGHGERGPRGFMGQIITSIDADGDGAVTQAEIDSFRSALVAGADTTGEGDISLSEFETIYLELTRDRMVDTFQELDADGDGVVTQAEMDGRFGSIVAQMDRNGDGQLDRADHERRGGERGGDRGGERGGPDRGGPDRGGPDRGGPDRDGDHPRRGDRGGDRQD</sequence>
<dbReference type="InterPro" id="IPR011992">
    <property type="entry name" value="EF-hand-dom_pair"/>
</dbReference>
<feature type="chain" id="PRO_5015524717" description="EF-hand domain-containing protein" evidence="2">
    <location>
        <begin position="24"/>
        <end position="215"/>
    </location>
</feature>
<accession>A0A2T8HZ78</accession>
<dbReference type="SMART" id="SM00054">
    <property type="entry name" value="EFh"/>
    <property type="match status" value="2"/>
</dbReference>
<dbReference type="PROSITE" id="PS00018">
    <property type="entry name" value="EF_HAND_1"/>
    <property type="match status" value="2"/>
</dbReference>
<dbReference type="AlphaFoldDB" id="A0A2T8HZ78"/>
<keyword evidence="2" id="KW-0732">Signal</keyword>
<feature type="domain" description="EF-hand" evidence="3">
    <location>
        <begin position="115"/>
        <end position="150"/>
    </location>
</feature>
<reference evidence="4 5" key="1">
    <citation type="submission" date="2018-04" db="EMBL/GenBank/DDBJ databases">
        <title>Pararhodobacter oceanense sp. nov., isolated from marine intertidal sediment.</title>
        <authorList>
            <person name="Wang X.-L."/>
            <person name="Du Z.-J."/>
        </authorList>
    </citation>
    <scope>NUCLEOTIDE SEQUENCE [LARGE SCALE GENOMIC DNA]</scope>
    <source>
        <strain evidence="4 5">AM505</strain>
    </source>
</reference>
<evidence type="ECO:0000259" key="3">
    <source>
        <dbReference type="PROSITE" id="PS50222"/>
    </source>
</evidence>
<protein>
    <recommendedName>
        <fullName evidence="3">EF-hand domain-containing protein</fullName>
    </recommendedName>
</protein>
<dbReference type="EMBL" id="QDKM01000001">
    <property type="protein sequence ID" value="PVH30734.1"/>
    <property type="molecule type" value="Genomic_DNA"/>
</dbReference>